<keyword evidence="2" id="KW-1185">Reference proteome</keyword>
<accession>A0ABM6SS37</accession>
<dbReference type="Proteomes" id="UP000238413">
    <property type="component" value="Chromosome"/>
</dbReference>
<dbReference type="RefSeq" id="WP_099505920.1">
    <property type="nucleotide sequence ID" value="NZ_CP026652.1"/>
</dbReference>
<sequence>MKSTRPTQQLRLGVPDRTNAALRQLKHAHQQVETTAALIASRHPSFTHIPADRPVHGLVVTMEPFHTANAPFQREGQQDSDTCVTVCSASELEHLVTLQDTSASRLLLERQADDLQSTYALSTALTGKNLGRNPILDAGWDSYPWKRHADLGEIDMASPGAAAR</sequence>
<gene>
    <name evidence="1" type="ORF">C4B68_18825</name>
</gene>
<proteinExistence type="predicted"/>
<name>A0ABM6SS37_9ACTN</name>
<organism evidence="1 2">
    <name type="scientific">Streptomyces dengpaensis</name>
    <dbReference type="NCBI Taxonomy" id="2049881"/>
    <lineage>
        <taxon>Bacteria</taxon>
        <taxon>Bacillati</taxon>
        <taxon>Actinomycetota</taxon>
        <taxon>Actinomycetes</taxon>
        <taxon>Kitasatosporales</taxon>
        <taxon>Streptomycetaceae</taxon>
        <taxon>Streptomyces</taxon>
    </lineage>
</organism>
<reference evidence="1 2" key="1">
    <citation type="submission" date="2018-02" db="EMBL/GenBank/DDBJ databases">
        <title>Complete genome sequence of Streptomyces dengpaensis, the producer of angucyclines.</title>
        <authorList>
            <person name="Yumei L."/>
        </authorList>
    </citation>
    <scope>NUCLEOTIDE SEQUENCE [LARGE SCALE GENOMIC DNA]</scope>
    <source>
        <strain evidence="1 2">XZHG99</strain>
    </source>
</reference>
<evidence type="ECO:0000313" key="1">
    <source>
        <dbReference type="EMBL" id="AVH57494.1"/>
    </source>
</evidence>
<dbReference type="EMBL" id="CP026652">
    <property type="protein sequence ID" value="AVH57494.1"/>
    <property type="molecule type" value="Genomic_DNA"/>
</dbReference>
<protein>
    <submittedName>
        <fullName evidence="1">Uncharacterized protein</fullName>
    </submittedName>
</protein>
<evidence type="ECO:0000313" key="2">
    <source>
        <dbReference type="Proteomes" id="UP000238413"/>
    </source>
</evidence>